<organism evidence="2 3">
    <name type="scientific">Pedobacter hiemivivus</name>
    <dbReference type="NCBI Taxonomy" id="2530454"/>
    <lineage>
        <taxon>Bacteria</taxon>
        <taxon>Pseudomonadati</taxon>
        <taxon>Bacteroidota</taxon>
        <taxon>Sphingobacteriia</taxon>
        <taxon>Sphingobacteriales</taxon>
        <taxon>Sphingobacteriaceae</taxon>
        <taxon>Pedobacter</taxon>
    </lineage>
</organism>
<reference evidence="2 3" key="1">
    <citation type="submission" date="2019-02" db="EMBL/GenBank/DDBJ databases">
        <title>Pedobacter sp. RP-3-8 sp. nov., isolated from Arctic soil.</title>
        <authorList>
            <person name="Dahal R.H."/>
        </authorList>
    </citation>
    <scope>NUCLEOTIDE SEQUENCE [LARGE SCALE GENOMIC DNA]</scope>
    <source>
        <strain evidence="2 3">RP-3-8</strain>
    </source>
</reference>
<dbReference type="Pfam" id="PF00583">
    <property type="entry name" value="Acetyltransf_1"/>
    <property type="match status" value="1"/>
</dbReference>
<dbReference type="RefSeq" id="WP_131610615.1">
    <property type="nucleotide sequence ID" value="NZ_SJSM01000013.1"/>
</dbReference>
<comment type="caution">
    <text evidence="2">The sequence shown here is derived from an EMBL/GenBank/DDBJ whole genome shotgun (WGS) entry which is preliminary data.</text>
</comment>
<name>A0A4R0N2R9_9SPHI</name>
<dbReference type="AlphaFoldDB" id="A0A4R0N2R9"/>
<dbReference type="InterPro" id="IPR000182">
    <property type="entry name" value="GNAT_dom"/>
</dbReference>
<feature type="domain" description="N-acetyltransferase" evidence="1">
    <location>
        <begin position="1"/>
        <end position="136"/>
    </location>
</feature>
<keyword evidence="2" id="KW-0808">Transferase</keyword>
<sequence length="136" mass="15489">MKSKIYDMMYPLINDGSGTYELGDLNGYIDKIIEKGCLISIMENDVLLAFLAYYANDYENKLAFVSMAVVSPSTRKMGYGRRLVDFCFVDLIYKGFKRCLTEVNANNQAALNACKKLGFNEFERKGKYIVLEKLLS</sequence>
<dbReference type="PROSITE" id="PS51186">
    <property type="entry name" value="GNAT"/>
    <property type="match status" value="1"/>
</dbReference>
<keyword evidence="3" id="KW-1185">Reference proteome</keyword>
<evidence type="ECO:0000313" key="3">
    <source>
        <dbReference type="Proteomes" id="UP000291117"/>
    </source>
</evidence>
<gene>
    <name evidence="2" type="ORF">EZ444_18415</name>
</gene>
<evidence type="ECO:0000313" key="2">
    <source>
        <dbReference type="EMBL" id="TCC92712.1"/>
    </source>
</evidence>
<accession>A0A4R0N2R9</accession>
<dbReference type="Proteomes" id="UP000291117">
    <property type="component" value="Unassembled WGS sequence"/>
</dbReference>
<dbReference type="Gene3D" id="3.40.630.30">
    <property type="match status" value="1"/>
</dbReference>
<proteinExistence type="predicted"/>
<evidence type="ECO:0000259" key="1">
    <source>
        <dbReference type="PROSITE" id="PS51186"/>
    </source>
</evidence>
<protein>
    <submittedName>
        <fullName evidence="2">N-acetyltransferase</fullName>
    </submittedName>
</protein>
<dbReference type="CDD" id="cd04301">
    <property type="entry name" value="NAT_SF"/>
    <property type="match status" value="1"/>
</dbReference>
<dbReference type="InterPro" id="IPR016181">
    <property type="entry name" value="Acyl_CoA_acyltransferase"/>
</dbReference>
<dbReference type="OrthoDB" id="7205533at2"/>
<dbReference type="GO" id="GO:0016747">
    <property type="term" value="F:acyltransferase activity, transferring groups other than amino-acyl groups"/>
    <property type="evidence" value="ECO:0007669"/>
    <property type="project" value="InterPro"/>
</dbReference>
<dbReference type="SUPFAM" id="SSF55729">
    <property type="entry name" value="Acyl-CoA N-acyltransferases (Nat)"/>
    <property type="match status" value="1"/>
</dbReference>
<dbReference type="EMBL" id="SJSM01000013">
    <property type="protein sequence ID" value="TCC92712.1"/>
    <property type="molecule type" value="Genomic_DNA"/>
</dbReference>